<reference evidence="1 2" key="1">
    <citation type="submission" date="2023-02" db="EMBL/GenBank/DDBJ databases">
        <title>LHISI_Scaffold_Assembly.</title>
        <authorList>
            <person name="Stuart O.P."/>
            <person name="Cleave R."/>
            <person name="Magrath M.J.L."/>
            <person name="Mikheyev A.S."/>
        </authorList>
    </citation>
    <scope>NUCLEOTIDE SEQUENCE [LARGE SCALE GENOMIC DNA]</scope>
    <source>
        <strain evidence="1">Daus_M_001</strain>
        <tissue evidence="1">Leg muscle</tissue>
    </source>
</reference>
<dbReference type="Proteomes" id="UP001159363">
    <property type="component" value="Chromosome 6"/>
</dbReference>
<accession>A0ABQ9H3V6</accession>
<dbReference type="EMBL" id="JARBHB010000007">
    <property type="protein sequence ID" value="KAJ8878871.1"/>
    <property type="molecule type" value="Genomic_DNA"/>
</dbReference>
<name>A0ABQ9H3V6_9NEOP</name>
<proteinExistence type="predicted"/>
<sequence length="360" mass="39564">MRVKRARSDPAITESPPLLRRLHCCPTSPPADDDVQVETIDLSQQDWSTSSLVYGRDAVVLANRVPYPVGSLPEFRMWESWRTIPLAGGFSSEISRLPSPFTSSLLHTYLDIILNGSQDLIVKSGLNIFTDLFLARFLNIRATAVHGKMSTFEINLAKMSLRLPAYVLTGARTGTRPLNNAPFSFTLSFSCRGHGGVVIRLLACGNRAVRCRSSAGFLWSLPFPSPFHSEAASYSPLLFTLNGSPDFDVKNRPNHSSSLHFFTSPPPAPSISLCCVALVPFNKVNRFIKSAQQASCSTLLGRRRQRKDVTRSSSLPCIAGIPRHRSLSLRLAERTGPRIAVDGAPSCLMLSPKKDKALTR</sequence>
<comment type="caution">
    <text evidence="1">The sequence shown here is derived from an EMBL/GenBank/DDBJ whole genome shotgun (WGS) entry which is preliminary data.</text>
</comment>
<evidence type="ECO:0000313" key="1">
    <source>
        <dbReference type="EMBL" id="KAJ8878871.1"/>
    </source>
</evidence>
<protein>
    <submittedName>
        <fullName evidence="1">Uncharacterized protein</fullName>
    </submittedName>
</protein>
<gene>
    <name evidence="1" type="ORF">PR048_019470</name>
</gene>
<keyword evidence="2" id="KW-1185">Reference proteome</keyword>
<organism evidence="1 2">
    <name type="scientific">Dryococelus australis</name>
    <dbReference type="NCBI Taxonomy" id="614101"/>
    <lineage>
        <taxon>Eukaryota</taxon>
        <taxon>Metazoa</taxon>
        <taxon>Ecdysozoa</taxon>
        <taxon>Arthropoda</taxon>
        <taxon>Hexapoda</taxon>
        <taxon>Insecta</taxon>
        <taxon>Pterygota</taxon>
        <taxon>Neoptera</taxon>
        <taxon>Polyneoptera</taxon>
        <taxon>Phasmatodea</taxon>
        <taxon>Verophasmatodea</taxon>
        <taxon>Anareolatae</taxon>
        <taxon>Phasmatidae</taxon>
        <taxon>Eurycanthinae</taxon>
        <taxon>Dryococelus</taxon>
    </lineage>
</organism>
<evidence type="ECO:0000313" key="2">
    <source>
        <dbReference type="Proteomes" id="UP001159363"/>
    </source>
</evidence>